<protein>
    <submittedName>
        <fullName evidence="1">Uncharacterized protein</fullName>
    </submittedName>
</protein>
<name>A0AAV4VP00_9ARAC</name>
<dbReference type="EMBL" id="BPLQ01013294">
    <property type="protein sequence ID" value="GIY71130.1"/>
    <property type="molecule type" value="Genomic_DNA"/>
</dbReference>
<accession>A0AAV4VP00</accession>
<dbReference type="Proteomes" id="UP001054837">
    <property type="component" value="Unassembled WGS sequence"/>
</dbReference>
<organism evidence="1 2">
    <name type="scientific">Caerostris darwini</name>
    <dbReference type="NCBI Taxonomy" id="1538125"/>
    <lineage>
        <taxon>Eukaryota</taxon>
        <taxon>Metazoa</taxon>
        <taxon>Ecdysozoa</taxon>
        <taxon>Arthropoda</taxon>
        <taxon>Chelicerata</taxon>
        <taxon>Arachnida</taxon>
        <taxon>Araneae</taxon>
        <taxon>Araneomorphae</taxon>
        <taxon>Entelegynae</taxon>
        <taxon>Araneoidea</taxon>
        <taxon>Araneidae</taxon>
        <taxon>Caerostris</taxon>
    </lineage>
</organism>
<sequence length="97" mass="11305">MFLVTCQDPSSHRGTLIRLFYYLYGGSGGDLRSIPALSLFDFSHVLNHVMERRILQNSPEAYISRMSYSDATENYLSYTIQLRVNSFACRKRLRKFI</sequence>
<reference evidence="1 2" key="1">
    <citation type="submission" date="2021-06" db="EMBL/GenBank/DDBJ databases">
        <title>Caerostris darwini draft genome.</title>
        <authorList>
            <person name="Kono N."/>
            <person name="Arakawa K."/>
        </authorList>
    </citation>
    <scope>NUCLEOTIDE SEQUENCE [LARGE SCALE GENOMIC DNA]</scope>
</reference>
<comment type="caution">
    <text evidence="1">The sequence shown here is derived from an EMBL/GenBank/DDBJ whole genome shotgun (WGS) entry which is preliminary data.</text>
</comment>
<evidence type="ECO:0000313" key="2">
    <source>
        <dbReference type="Proteomes" id="UP001054837"/>
    </source>
</evidence>
<proteinExistence type="predicted"/>
<dbReference type="AlphaFoldDB" id="A0AAV4VP00"/>
<keyword evidence="2" id="KW-1185">Reference proteome</keyword>
<evidence type="ECO:0000313" key="1">
    <source>
        <dbReference type="EMBL" id="GIY71130.1"/>
    </source>
</evidence>
<gene>
    <name evidence="1" type="ORF">CDAR_472041</name>
</gene>